<dbReference type="EMBL" id="CP147404">
    <property type="protein sequence ID" value="WXB93709.1"/>
    <property type="molecule type" value="Genomic_DNA"/>
</dbReference>
<comment type="similarity">
    <text evidence="2">Belongs to the TMEM86 family.</text>
</comment>
<keyword evidence="3 6" id="KW-0812">Transmembrane</keyword>
<evidence type="ECO:0000313" key="8">
    <source>
        <dbReference type="Proteomes" id="UP001387364"/>
    </source>
</evidence>
<feature type="transmembrane region" description="Helical" evidence="6">
    <location>
        <begin position="135"/>
        <end position="156"/>
    </location>
</feature>
<evidence type="ECO:0000256" key="4">
    <source>
        <dbReference type="ARBA" id="ARBA00022989"/>
    </source>
</evidence>
<evidence type="ECO:0000256" key="5">
    <source>
        <dbReference type="ARBA" id="ARBA00023136"/>
    </source>
</evidence>
<feature type="transmembrane region" description="Helical" evidence="6">
    <location>
        <begin position="54"/>
        <end position="72"/>
    </location>
</feature>
<feature type="transmembrane region" description="Helical" evidence="6">
    <location>
        <begin position="191"/>
        <end position="209"/>
    </location>
</feature>
<gene>
    <name evidence="7" type="ORF">WDJ61_03405</name>
</gene>
<feature type="transmembrane region" description="Helical" evidence="6">
    <location>
        <begin position="30"/>
        <end position="48"/>
    </location>
</feature>
<evidence type="ECO:0000313" key="7">
    <source>
        <dbReference type="EMBL" id="WXB93709.1"/>
    </source>
</evidence>
<evidence type="ECO:0000256" key="1">
    <source>
        <dbReference type="ARBA" id="ARBA00004141"/>
    </source>
</evidence>
<organism evidence="7 8">
    <name type="scientific">Bacillus kandeliae</name>
    <dbReference type="NCBI Taxonomy" id="3129297"/>
    <lineage>
        <taxon>Bacteria</taxon>
        <taxon>Bacillati</taxon>
        <taxon>Bacillota</taxon>
        <taxon>Bacilli</taxon>
        <taxon>Bacillales</taxon>
        <taxon>Bacillaceae</taxon>
        <taxon>Bacillus</taxon>
    </lineage>
</organism>
<protein>
    <submittedName>
        <fullName evidence="7">Lysoplasmalogenase</fullName>
    </submittedName>
</protein>
<evidence type="ECO:0000256" key="3">
    <source>
        <dbReference type="ARBA" id="ARBA00022692"/>
    </source>
</evidence>
<dbReference type="Proteomes" id="UP001387364">
    <property type="component" value="Chromosome"/>
</dbReference>
<proteinExistence type="inferred from homology"/>
<dbReference type="Pfam" id="PF07947">
    <property type="entry name" value="YhhN"/>
    <property type="match status" value="1"/>
</dbReference>
<keyword evidence="8" id="KW-1185">Reference proteome</keyword>
<feature type="transmembrane region" description="Helical" evidence="6">
    <location>
        <begin position="6"/>
        <end position="23"/>
    </location>
</feature>
<name>A0ABZ2N819_9BACI</name>
<keyword evidence="4 6" id="KW-1133">Transmembrane helix</keyword>
<evidence type="ECO:0000256" key="6">
    <source>
        <dbReference type="SAM" id="Phobius"/>
    </source>
</evidence>
<reference evidence="7 8" key="1">
    <citation type="submission" date="2024-02" db="EMBL/GenBank/DDBJ databases">
        <title>Seven novel Bacillus-like species.</title>
        <authorList>
            <person name="Liu G."/>
        </authorList>
    </citation>
    <scope>NUCLEOTIDE SEQUENCE [LARGE SCALE GENOMIC DNA]</scope>
    <source>
        <strain evidence="7 8">FJAT-52991</strain>
    </source>
</reference>
<feature type="transmembrane region" description="Helical" evidence="6">
    <location>
        <begin position="104"/>
        <end position="123"/>
    </location>
</feature>
<evidence type="ECO:0000256" key="2">
    <source>
        <dbReference type="ARBA" id="ARBA00007375"/>
    </source>
</evidence>
<comment type="subcellular location">
    <subcellularLocation>
        <location evidence="1">Membrane</location>
        <topology evidence="1">Multi-pass membrane protein</topology>
    </subcellularLocation>
</comment>
<accession>A0ABZ2N819</accession>
<dbReference type="PANTHER" id="PTHR31885">
    <property type="entry name" value="GH04784P"/>
    <property type="match status" value="1"/>
</dbReference>
<dbReference type="PANTHER" id="PTHR31885:SF6">
    <property type="entry name" value="GH04784P"/>
    <property type="match status" value="1"/>
</dbReference>
<feature type="transmembrane region" description="Helical" evidence="6">
    <location>
        <begin position="162"/>
        <end position="179"/>
    </location>
</feature>
<feature type="transmembrane region" description="Helical" evidence="6">
    <location>
        <begin position="79"/>
        <end position="98"/>
    </location>
</feature>
<sequence>MLIYLLSAIIFISGIAYLFAVKADSSFWKYVLKPGTMVFIILLASTGLKEPTFYVMWVLVGLLFSVCGDIFLMLPSNKFLQGLTSFLIAHICYIIAFTNGLQDFIIEWRIIVPLALFGIFYYSFLYPSLKKEGNLVLQIGVMMYIAVICLMFTQSYVTGSQWAVIGSFSFLVSDAILAYDQFHKQFRTAHYYVMITYYLAQYLIALSLVL</sequence>
<dbReference type="RefSeq" id="WP_338753159.1">
    <property type="nucleotide sequence ID" value="NZ_CP147404.1"/>
</dbReference>
<dbReference type="InterPro" id="IPR012506">
    <property type="entry name" value="TMEM86B-like"/>
</dbReference>
<keyword evidence="5 6" id="KW-0472">Membrane</keyword>